<keyword evidence="3" id="KW-1185">Reference proteome</keyword>
<evidence type="ECO:0000256" key="1">
    <source>
        <dbReference type="SAM" id="Phobius"/>
    </source>
</evidence>
<feature type="transmembrane region" description="Helical" evidence="1">
    <location>
        <begin position="7"/>
        <end position="26"/>
    </location>
</feature>
<reference evidence="2" key="1">
    <citation type="journal article" date="2014" name="Int. J. Syst. Evol. Microbiol.">
        <title>Complete genome sequence of Corynebacterium casei LMG S-19264T (=DSM 44701T), isolated from a smear-ripened cheese.</title>
        <authorList>
            <consortium name="US DOE Joint Genome Institute (JGI-PGF)"/>
            <person name="Walter F."/>
            <person name="Albersmeier A."/>
            <person name="Kalinowski J."/>
            <person name="Ruckert C."/>
        </authorList>
    </citation>
    <scope>NUCLEOTIDE SEQUENCE</scope>
    <source>
        <strain evidence="2">CGMCC 1.15371</strain>
    </source>
</reference>
<name>A0A8J2VLM3_9BACL</name>
<evidence type="ECO:0008006" key="4">
    <source>
        <dbReference type="Google" id="ProtNLM"/>
    </source>
</evidence>
<dbReference type="PROSITE" id="PS51257">
    <property type="entry name" value="PROKAR_LIPOPROTEIN"/>
    <property type="match status" value="1"/>
</dbReference>
<reference evidence="2" key="2">
    <citation type="submission" date="2020-09" db="EMBL/GenBank/DDBJ databases">
        <authorList>
            <person name="Sun Q."/>
            <person name="Zhou Y."/>
        </authorList>
    </citation>
    <scope>NUCLEOTIDE SEQUENCE</scope>
    <source>
        <strain evidence="2">CGMCC 1.15371</strain>
    </source>
</reference>
<keyword evidence="1" id="KW-1133">Transmembrane helix</keyword>
<organism evidence="2 3">
    <name type="scientific">Pullulanibacillus camelliae</name>
    <dbReference type="NCBI Taxonomy" id="1707096"/>
    <lineage>
        <taxon>Bacteria</taxon>
        <taxon>Bacillati</taxon>
        <taxon>Bacillota</taxon>
        <taxon>Bacilli</taxon>
        <taxon>Bacillales</taxon>
        <taxon>Sporolactobacillaceae</taxon>
        <taxon>Pullulanibacillus</taxon>
    </lineage>
</organism>
<evidence type="ECO:0000313" key="2">
    <source>
        <dbReference type="EMBL" id="GGE30223.1"/>
    </source>
</evidence>
<dbReference type="EMBL" id="BMIR01000001">
    <property type="protein sequence ID" value="GGE30223.1"/>
    <property type="molecule type" value="Genomic_DNA"/>
</dbReference>
<evidence type="ECO:0000313" key="3">
    <source>
        <dbReference type="Proteomes" id="UP000628775"/>
    </source>
</evidence>
<dbReference type="Proteomes" id="UP000628775">
    <property type="component" value="Unassembled WGS sequence"/>
</dbReference>
<feature type="transmembrane region" description="Helical" evidence="1">
    <location>
        <begin position="63"/>
        <end position="81"/>
    </location>
</feature>
<protein>
    <recommendedName>
        <fullName evidence="4">Lipoprotein</fullName>
    </recommendedName>
</protein>
<accession>A0A8J2VLM3</accession>
<sequence>MSKRLKAGLWGVALLLGCLQAFFYFLEDMSDYIVIYGWVIYGVNYLILLIIFIAFTPHRIFKWVQWSVAFILLIMNSVFFYQQESTVHLIVSESKDQKHEVLFEENEHSGEKTVRLERRGLIFGRKLTMLDGSATYKTFAQNTAQIKWINGDTALLTYKEKKNGQTYQQFISFRPSVGYHHIAVSLSGTWIDKDHPQNQWTYDRGEIAFRMDGTIYHYNDSQDTEQLGIYGFKVFGDYLKPSYTVVLNEDSTIGQDDLIADGGTFTLCFTNGRCEVYAKAKR</sequence>
<feature type="transmembrane region" description="Helical" evidence="1">
    <location>
        <begin position="32"/>
        <end position="56"/>
    </location>
</feature>
<dbReference type="AlphaFoldDB" id="A0A8J2VLM3"/>
<keyword evidence="1" id="KW-0472">Membrane</keyword>
<gene>
    <name evidence="2" type="ORF">GCM10011391_06010</name>
</gene>
<keyword evidence="1" id="KW-0812">Transmembrane</keyword>
<comment type="caution">
    <text evidence="2">The sequence shown here is derived from an EMBL/GenBank/DDBJ whole genome shotgun (WGS) entry which is preliminary data.</text>
</comment>
<dbReference type="RefSeq" id="WP_188688778.1">
    <property type="nucleotide sequence ID" value="NZ_BMIR01000001.1"/>
</dbReference>
<proteinExistence type="predicted"/>